<dbReference type="EMBL" id="AP028056">
    <property type="protein sequence ID" value="BEH03126.1"/>
    <property type="molecule type" value="Genomic_DNA"/>
</dbReference>
<evidence type="ECO:0000313" key="3">
    <source>
        <dbReference type="Proteomes" id="UP001431656"/>
    </source>
</evidence>
<feature type="domain" description="LarA-like N-terminal" evidence="1">
    <location>
        <begin position="32"/>
        <end position="192"/>
    </location>
</feature>
<accession>A0AAN0K946</accession>
<sequence>MSIPTVGGPGYHIGVEEFEGFVAAAIGDVDLAGKSVCLIIPDDTRGCPMPRILRAVYKAVAGKAASLTCIIALGTHEYMEPDEIALWAAGDPKADLGAVYPGMPIINHLWKDPEQLVDVGHISGERISELSGGRLDIGTDVLINKTVVEADVKIIVGPILPHEVVGISGGNKYFIPGCAAHELIDMTHWVGALITSAKMIGSPGTTPVRAMINEGAHLIPGEKYCLAFVVKAYSDELESASFGSPEDAWAEQAKVTAQTHIEYVDAPFKNVIAEIPQRYHDIWTAAKGFYKTEPAVADGGETILYAPHITTVSEAHPEIYEIGYHCRDYYVKQWDKFKDVPWGVLAHSTHARGAGSYDPETGVESCRLKLTFATQIPPEVCESINVGYRDPATIPALMEDPEFHVVTDAGEVLFRLASERPKS</sequence>
<dbReference type="InterPro" id="IPR043166">
    <property type="entry name" value="LarA-like_C"/>
</dbReference>
<dbReference type="PANTHER" id="PTHR33171">
    <property type="entry name" value="LAR_N DOMAIN-CONTAINING PROTEIN"/>
    <property type="match status" value="1"/>
</dbReference>
<dbReference type="Gene3D" id="3.90.226.30">
    <property type="match status" value="1"/>
</dbReference>
<dbReference type="KEGG" id="broo:brsh051_24070"/>
<dbReference type="Proteomes" id="UP001431656">
    <property type="component" value="Chromosome"/>
</dbReference>
<reference evidence="2" key="1">
    <citation type="journal article" date="2024" name="Int. J. Syst. Evol. Microbiol.">
        <title>Brooklawnia propionicigenes sp. nov., a facultatively anaerobic, propionate-producing bacterium isolated from a methanogenic reactor treating waste from cattle farms.</title>
        <authorList>
            <person name="Akita Y."/>
            <person name="Ueki A."/>
            <person name="Tonouchi A."/>
            <person name="Sugawara Y."/>
            <person name="Honma S."/>
            <person name="Kaku N."/>
            <person name="Ueki K."/>
        </authorList>
    </citation>
    <scope>NUCLEOTIDE SEQUENCE</scope>
    <source>
        <strain evidence="2">SH051</strain>
    </source>
</reference>
<dbReference type="Pfam" id="PF09861">
    <property type="entry name" value="Lar_N"/>
    <property type="match status" value="1"/>
</dbReference>
<dbReference type="PANTHER" id="PTHR33171:SF17">
    <property type="entry name" value="LARA-LIKE N-TERMINAL DOMAIN-CONTAINING PROTEIN"/>
    <property type="match status" value="1"/>
</dbReference>
<organism evidence="2 3">
    <name type="scientific">Brooklawnia propionicigenes</name>
    <dbReference type="NCBI Taxonomy" id="3041175"/>
    <lineage>
        <taxon>Bacteria</taxon>
        <taxon>Bacillati</taxon>
        <taxon>Actinomycetota</taxon>
        <taxon>Actinomycetes</taxon>
        <taxon>Propionibacteriales</taxon>
        <taxon>Propionibacteriaceae</taxon>
        <taxon>Brooklawnia</taxon>
    </lineage>
</organism>
<proteinExistence type="predicted"/>
<keyword evidence="3" id="KW-1185">Reference proteome</keyword>
<dbReference type="InterPro" id="IPR018657">
    <property type="entry name" value="LarA-like_N"/>
</dbReference>
<dbReference type="AlphaFoldDB" id="A0AAN0K946"/>
<dbReference type="Gene3D" id="3.40.50.11440">
    <property type="match status" value="1"/>
</dbReference>
<dbReference type="GO" id="GO:0050043">
    <property type="term" value="F:lactate racemase activity"/>
    <property type="evidence" value="ECO:0007669"/>
    <property type="project" value="InterPro"/>
</dbReference>
<dbReference type="InterPro" id="IPR048068">
    <property type="entry name" value="LarA-like"/>
</dbReference>
<protein>
    <submittedName>
        <fullName evidence="2">Lactate racemase domain-containing protein</fullName>
    </submittedName>
</protein>
<evidence type="ECO:0000313" key="2">
    <source>
        <dbReference type="EMBL" id="BEH03126.1"/>
    </source>
</evidence>
<name>A0AAN0K946_9ACTN</name>
<dbReference type="RefSeq" id="WP_286265342.1">
    <property type="nucleotide sequence ID" value="NZ_AP028056.1"/>
</dbReference>
<evidence type="ECO:0000259" key="1">
    <source>
        <dbReference type="Pfam" id="PF09861"/>
    </source>
</evidence>
<gene>
    <name evidence="2" type="ORF">brsh051_24070</name>
</gene>